<reference evidence="9" key="1">
    <citation type="submission" date="2021-04" db="EMBL/GenBank/DDBJ databases">
        <title>Biosynthetic gene clusters of Dactylosporangioum roseum.</title>
        <authorList>
            <person name="Hartkoorn R.C."/>
            <person name="Beaudoing E."/>
            <person name="Hot D."/>
            <person name="Moureu S."/>
        </authorList>
    </citation>
    <scope>NUCLEOTIDE SEQUENCE</scope>
    <source>
        <strain evidence="9">NRRL B-16295</strain>
    </source>
</reference>
<comment type="similarity">
    <text evidence="7">Belongs to the binding-protein-dependent transport system permease family.</text>
</comment>
<evidence type="ECO:0000256" key="4">
    <source>
        <dbReference type="ARBA" id="ARBA00022692"/>
    </source>
</evidence>
<dbReference type="EMBL" id="CP073721">
    <property type="protein sequence ID" value="UWZ34476.1"/>
    <property type="molecule type" value="Genomic_DNA"/>
</dbReference>
<dbReference type="Proteomes" id="UP001058271">
    <property type="component" value="Chromosome"/>
</dbReference>
<feature type="transmembrane region" description="Helical" evidence="7">
    <location>
        <begin position="23"/>
        <end position="43"/>
    </location>
</feature>
<accession>A0ABY5YXI9</accession>
<dbReference type="SUPFAM" id="SSF161098">
    <property type="entry name" value="MetI-like"/>
    <property type="match status" value="1"/>
</dbReference>
<evidence type="ECO:0000313" key="9">
    <source>
        <dbReference type="EMBL" id="UWZ34476.1"/>
    </source>
</evidence>
<evidence type="ECO:0000256" key="1">
    <source>
        <dbReference type="ARBA" id="ARBA00004651"/>
    </source>
</evidence>
<evidence type="ECO:0000259" key="8">
    <source>
        <dbReference type="PROSITE" id="PS50928"/>
    </source>
</evidence>
<dbReference type="RefSeq" id="WP_260723795.1">
    <property type="nucleotide sequence ID" value="NZ_BAAABS010000011.1"/>
</dbReference>
<dbReference type="InterPro" id="IPR035906">
    <property type="entry name" value="MetI-like_sf"/>
</dbReference>
<dbReference type="Gene3D" id="1.10.3720.10">
    <property type="entry name" value="MetI-like"/>
    <property type="match status" value="1"/>
</dbReference>
<dbReference type="InterPro" id="IPR000515">
    <property type="entry name" value="MetI-like"/>
</dbReference>
<keyword evidence="4 7" id="KW-0812">Transmembrane</keyword>
<feature type="transmembrane region" description="Helical" evidence="7">
    <location>
        <begin position="84"/>
        <end position="103"/>
    </location>
</feature>
<dbReference type="PROSITE" id="PS50928">
    <property type="entry name" value="ABC_TM1"/>
    <property type="match status" value="1"/>
</dbReference>
<evidence type="ECO:0000256" key="7">
    <source>
        <dbReference type="RuleBase" id="RU363032"/>
    </source>
</evidence>
<name>A0ABY5YXI9_9ACTN</name>
<proteinExistence type="inferred from homology"/>
<dbReference type="Pfam" id="PF00528">
    <property type="entry name" value="BPD_transp_1"/>
    <property type="match status" value="1"/>
</dbReference>
<evidence type="ECO:0000313" key="10">
    <source>
        <dbReference type="Proteomes" id="UP001058271"/>
    </source>
</evidence>
<feature type="domain" description="ABC transmembrane type-1" evidence="8">
    <location>
        <begin position="77"/>
        <end position="261"/>
    </location>
</feature>
<sequence>MSVVDRLSADEDRKRRARRTRTIAIWVTRVLTLVISLGAWEAASRTERIDPLFFSSPSQVVNFLVASVPSEVFWVNVGVTLRETLLGLVIGSLGGVLVGLLFAEFSFLRDTYTPFMTLFNSLPRVALAPMFIIWFGIGETSKVVLAVSLVFFIVMVNAESGARSADIEHLSAVRSMGATRLQVFTKVMWPAALPSILSSMRLAVVYALLGAVVGEMLAAQRGIGQQIQYNATTFNTAGVLGLLLTLASIALILNAIVLLIERRMLGWRV</sequence>
<feature type="transmembrane region" description="Helical" evidence="7">
    <location>
        <begin position="239"/>
        <end position="260"/>
    </location>
</feature>
<keyword evidence="5 7" id="KW-1133">Transmembrane helix</keyword>
<organism evidence="9 10">
    <name type="scientific">Dactylosporangium roseum</name>
    <dbReference type="NCBI Taxonomy" id="47989"/>
    <lineage>
        <taxon>Bacteria</taxon>
        <taxon>Bacillati</taxon>
        <taxon>Actinomycetota</taxon>
        <taxon>Actinomycetes</taxon>
        <taxon>Micromonosporales</taxon>
        <taxon>Micromonosporaceae</taxon>
        <taxon>Dactylosporangium</taxon>
    </lineage>
</organism>
<keyword evidence="10" id="KW-1185">Reference proteome</keyword>
<protein>
    <submittedName>
        <fullName evidence="9">ABC transporter permease</fullName>
    </submittedName>
</protein>
<dbReference type="CDD" id="cd06261">
    <property type="entry name" value="TM_PBP2"/>
    <property type="match status" value="1"/>
</dbReference>
<evidence type="ECO:0000256" key="2">
    <source>
        <dbReference type="ARBA" id="ARBA00022448"/>
    </source>
</evidence>
<gene>
    <name evidence="9" type="ORF">Drose_25005</name>
</gene>
<evidence type="ECO:0000256" key="6">
    <source>
        <dbReference type="ARBA" id="ARBA00023136"/>
    </source>
</evidence>
<evidence type="ECO:0000256" key="3">
    <source>
        <dbReference type="ARBA" id="ARBA00022475"/>
    </source>
</evidence>
<dbReference type="PANTHER" id="PTHR30151">
    <property type="entry name" value="ALKANE SULFONATE ABC TRANSPORTER-RELATED, MEMBRANE SUBUNIT"/>
    <property type="match status" value="1"/>
</dbReference>
<keyword evidence="3" id="KW-1003">Cell membrane</keyword>
<keyword evidence="6 7" id="KW-0472">Membrane</keyword>
<keyword evidence="2 7" id="KW-0813">Transport</keyword>
<comment type="subcellular location">
    <subcellularLocation>
        <location evidence="1 7">Cell membrane</location>
        <topology evidence="1 7">Multi-pass membrane protein</topology>
    </subcellularLocation>
</comment>
<dbReference type="PANTHER" id="PTHR30151:SF20">
    <property type="entry name" value="ABC TRANSPORTER PERMEASE PROTEIN HI_0355-RELATED"/>
    <property type="match status" value="1"/>
</dbReference>
<evidence type="ECO:0000256" key="5">
    <source>
        <dbReference type="ARBA" id="ARBA00022989"/>
    </source>
</evidence>